<dbReference type="FunFam" id="3.30.200.20:FF:000043">
    <property type="entry name" value="Wall-associated receptor kinase 2"/>
    <property type="match status" value="1"/>
</dbReference>
<evidence type="ECO:0000256" key="11">
    <source>
        <dbReference type="ARBA" id="ARBA00023157"/>
    </source>
</evidence>
<evidence type="ECO:0000256" key="1">
    <source>
        <dbReference type="ARBA" id="ARBA00004479"/>
    </source>
</evidence>
<dbReference type="InterPro" id="IPR008271">
    <property type="entry name" value="Ser/Thr_kinase_AS"/>
</dbReference>
<dbReference type="OrthoDB" id="4062651at2759"/>
<dbReference type="InterPro" id="IPR001245">
    <property type="entry name" value="Ser-Thr/Tyr_kinase_cat_dom"/>
</dbReference>
<comment type="subcellular location">
    <subcellularLocation>
        <location evidence="1">Membrane</location>
        <topology evidence="1">Single-pass type I membrane protein</topology>
    </subcellularLocation>
</comment>
<keyword evidence="18" id="KW-1185">Reference proteome</keyword>
<keyword evidence="8" id="KW-0067">ATP-binding</keyword>
<evidence type="ECO:0000256" key="9">
    <source>
        <dbReference type="ARBA" id="ARBA00022989"/>
    </source>
</evidence>
<evidence type="ECO:0000256" key="2">
    <source>
        <dbReference type="ARBA" id="ARBA00022527"/>
    </source>
</evidence>
<evidence type="ECO:0000256" key="5">
    <source>
        <dbReference type="ARBA" id="ARBA00022729"/>
    </source>
</evidence>
<keyword evidence="7" id="KW-0418">Kinase</keyword>
<dbReference type="PANTHER" id="PTHR27005">
    <property type="entry name" value="WALL-ASSOCIATED RECEPTOR KINASE-LIKE 21"/>
    <property type="match status" value="1"/>
</dbReference>
<dbReference type="InterPro" id="IPR025287">
    <property type="entry name" value="WAK_GUB"/>
</dbReference>
<evidence type="ECO:0000256" key="4">
    <source>
        <dbReference type="ARBA" id="ARBA00022692"/>
    </source>
</evidence>
<dbReference type="GO" id="GO:0005886">
    <property type="term" value="C:plasma membrane"/>
    <property type="evidence" value="ECO:0007669"/>
    <property type="project" value="TreeGrafter"/>
</dbReference>
<evidence type="ECO:0000256" key="10">
    <source>
        <dbReference type="ARBA" id="ARBA00023136"/>
    </source>
</evidence>
<dbReference type="Gene3D" id="1.10.510.10">
    <property type="entry name" value="Transferase(Phosphotransferase) domain 1"/>
    <property type="match status" value="2"/>
</dbReference>
<dbReference type="InterPro" id="IPR045274">
    <property type="entry name" value="WAK-like"/>
</dbReference>
<proteinExistence type="predicted"/>
<dbReference type="GO" id="GO:0004674">
    <property type="term" value="F:protein serine/threonine kinase activity"/>
    <property type="evidence" value="ECO:0007669"/>
    <property type="project" value="UniProtKB-KW"/>
</dbReference>
<keyword evidence="11" id="KW-1015">Disulfide bond</keyword>
<evidence type="ECO:0000313" key="17">
    <source>
        <dbReference type="EMBL" id="KAD7478403.1"/>
    </source>
</evidence>
<sequence length="942" mass="105139">MIIFLSLAAASLAVPKYSKPGCNDTCGNIRIPYPFGIGAKCSVNPWYIVDCISSKPYLSAALHHLEVLSVNLEDQTVTVNMPKILGCSQNMSIDLGRSPFLYSKSHNNLVVEGCGNAVMMDHGRVLTGCSTSCVNDTDSDKNNCLGNSCCQTAIPYYLKSYAMNLTRLEGYGGDGACGSAFLVDKNSYDDQFVVRDGSFVPVSLLWTLSDLDKLQVTCCATLDEGLVVDTSNGTTLITWKCSCDYRPFEGSLYFKDGCQDTEECAKCKVNKGDCDYTRIHDVDGLAKEWNFTCRYYGHYDDTKFMVIGISIYAGVGITSFLGLIAIIYTSYKLIKKTITRRQRKSVFKRINGGLLLKQQEEIDPSLVNKTILFTSRELVKATDNFNENRVLGRGGQGTVYKGMLADGKIVAIKKSKLADESQLEQFINEVVILSQVNHRNLVKLLGCCLETEVPLLVFEFIPNGNLYDRIHDASHEFPLSLNMRLQIVVEVAQALAYLHSATSIPIYHRDIKTSNILLDDKYRAKVSDFGTSRVVSMDQTHLTTLVKGTLGYLDPEYFQTNQFTEKSDVYSFGVVMVELLTGEMPISLTRFGENRSLVAHFSLAMAEGRVMSIFDAKVIKEGTKDELLNLANIAVQCLNPIGKNRPSMKEVAIELEIIRTSHNPFNVQTNIEQVMQDEELGQGTVYKSMLADGKIVAIKKSKLADKSQLEQFINEVVILSQVNHKNLVKLLGCCLETEIHLLVFEFIPNGNLYDRIHDASHEDIKTSNILLDDKYRAKVSDFGTSRFVLVDQTQLTTLVKVTLGYLDLDYFQSNQFTEKCDVYSFGVVMVELLTAEMPISLTRFGENRSLVAHFSLAMDEGRVMSIFYAKVIKKGTRDEILNLANIAMQCLNPIGKNRPSMKEVAIELEIIRTSHNPFMVQTNIEQVMQGKKISMQTYGGST</sequence>
<keyword evidence="6" id="KW-0547">Nucleotide-binding</keyword>
<reference evidence="17 18" key="1">
    <citation type="submission" date="2019-05" db="EMBL/GenBank/DDBJ databases">
        <title>Mikania micrantha, genome provides insights into the molecular mechanism of rapid growth.</title>
        <authorList>
            <person name="Liu B."/>
        </authorList>
    </citation>
    <scope>NUCLEOTIDE SEQUENCE [LARGE SCALE GENOMIC DNA]</scope>
    <source>
        <strain evidence="17">NLD-2019</strain>
        <tissue evidence="17">Leaf</tissue>
    </source>
</reference>
<keyword evidence="5" id="KW-0732">Signal</keyword>
<dbReference type="FunFam" id="3.30.200.20:FF:001332">
    <property type="entry name" value="Wall-associated receptor kinase-like 10"/>
    <property type="match status" value="1"/>
</dbReference>
<dbReference type="InterPro" id="IPR011009">
    <property type="entry name" value="Kinase-like_dom_sf"/>
</dbReference>
<evidence type="ECO:0000256" key="14">
    <source>
        <dbReference type="ARBA" id="ARBA00047951"/>
    </source>
</evidence>
<evidence type="ECO:0000256" key="7">
    <source>
        <dbReference type="ARBA" id="ARBA00022777"/>
    </source>
</evidence>
<name>A0A5N6Q1V4_9ASTR</name>
<feature type="domain" description="Protein kinase" evidence="16">
    <location>
        <begin position="385"/>
        <end position="665"/>
    </location>
</feature>
<evidence type="ECO:0000256" key="15">
    <source>
        <dbReference type="SAM" id="Phobius"/>
    </source>
</evidence>
<evidence type="ECO:0000256" key="6">
    <source>
        <dbReference type="ARBA" id="ARBA00022741"/>
    </source>
</evidence>
<keyword evidence="10 15" id="KW-0472">Membrane</keyword>
<keyword evidence="9 15" id="KW-1133">Transmembrane helix</keyword>
<organism evidence="17 18">
    <name type="scientific">Mikania micrantha</name>
    <name type="common">bitter vine</name>
    <dbReference type="NCBI Taxonomy" id="192012"/>
    <lineage>
        <taxon>Eukaryota</taxon>
        <taxon>Viridiplantae</taxon>
        <taxon>Streptophyta</taxon>
        <taxon>Embryophyta</taxon>
        <taxon>Tracheophyta</taxon>
        <taxon>Spermatophyta</taxon>
        <taxon>Magnoliopsida</taxon>
        <taxon>eudicotyledons</taxon>
        <taxon>Gunneridae</taxon>
        <taxon>Pentapetalae</taxon>
        <taxon>asterids</taxon>
        <taxon>campanulids</taxon>
        <taxon>Asterales</taxon>
        <taxon>Asteraceae</taxon>
        <taxon>Asteroideae</taxon>
        <taxon>Heliantheae alliance</taxon>
        <taxon>Eupatorieae</taxon>
        <taxon>Mikania</taxon>
    </lineage>
</organism>
<comment type="catalytic activity">
    <reaction evidence="14">
        <text>L-threonyl-[protein] + ATP = O-phospho-L-threonyl-[protein] + ADP + H(+)</text>
        <dbReference type="Rhea" id="RHEA:46608"/>
        <dbReference type="Rhea" id="RHEA-COMP:11060"/>
        <dbReference type="Rhea" id="RHEA-COMP:11605"/>
        <dbReference type="ChEBI" id="CHEBI:15378"/>
        <dbReference type="ChEBI" id="CHEBI:30013"/>
        <dbReference type="ChEBI" id="CHEBI:30616"/>
        <dbReference type="ChEBI" id="CHEBI:61977"/>
        <dbReference type="ChEBI" id="CHEBI:456216"/>
    </reaction>
</comment>
<dbReference type="GO" id="GO:0007166">
    <property type="term" value="P:cell surface receptor signaling pathway"/>
    <property type="evidence" value="ECO:0007669"/>
    <property type="project" value="InterPro"/>
</dbReference>
<accession>A0A5N6Q1V4</accession>
<dbReference type="FunFam" id="1.10.510.10:FF:000084">
    <property type="entry name" value="Wall-associated receptor kinase 2"/>
    <property type="match status" value="1"/>
</dbReference>
<dbReference type="SMART" id="SM00220">
    <property type="entry name" value="S_TKc"/>
    <property type="match status" value="2"/>
</dbReference>
<dbReference type="CDD" id="cd14066">
    <property type="entry name" value="STKc_IRAK"/>
    <property type="match status" value="1"/>
</dbReference>
<evidence type="ECO:0000256" key="8">
    <source>
        <dbReference type="ARBA" id="ARBA00022840"/>
    </source>
</evidence>
<evidence type="ECO:0000256" key="13">
    <source>
        <dbReference type="ARBA" id="ARBA00047558"/>
    </source>
</evidence>
<evidence type="ECO:0000256" key="12">
    <source>
        <dbReference type="ARBA" id="ARBA00023180"/>
    </source>
</evidence>
<keyword evidence="3" id="KW-0808">Transferase</keyword>
<dbReference type="PROSITE" id="PS00108">
    <property type="entry name" value="PROTEIN_KINASE_ST"/>
    <property type="match status" value="1"/>
</dbReference>
<dbReference type="EMBL" id="SZYD01000001">
    <property type="protein sequence ID" value="KAD7478403.1"/>
    <property type="molecule type" value="Genomic_DNA"/>
</dbReference>
<evidence type="ECO:0000256" key="3">
    <source>
        <dbReference type="ARBA" id="ARBA00022679"/>
    </source>
</evidence>
<dbReference type="AlphaFoldDB" id="A0A5N6Q1V4"/>
<dbReference type="SUPFAM" id="SSF56112">
    <property type="entry name" value="Protein kinase-like (PK-like)"/>
    <property type="match status" value="2"/>
</dbReference>
<dbReference type="GO" id="GO:0030247">
    <property type="term" value="F:polysaccharide binding"/>
    <property type="evidence" value="ECO:0007669"/>
    <property type="project" value="InterPro"/>
</dbReference>
<gene>
    <name evidence="17" type="ORF">E3N88_01539</name>
</gene>
<feature type="domain" description="Protein kinase" evidence="16">
    <location>
        <begin position="674"/>
        <end position="919"/>
    </location>
</feature>
<dbReference type="PANTHER" id="PTHR27005:SF388">
    <property type="entry name" value="MITOGEN-ACTIVATED PROTEIN (MAP) KINASE KINASE KINASE 10-RELATED"/>
    <property type="match status" value="1"/>
</dbReference>
<dbReference type="Proteomes" id="UP000326396">
    <property type="component" value="Linkage Group LG1"/>
</dbReference>
<keyword evidence="4 15" id="KW-0812">Transmembrane</keyword>
<keyword evidence="2" id="KW-0723">Serine/threonine-protein kinase</keyword>
<dbReference type="Gene3D" id="3.30.200.20">
    <property type="entry name" value="Phosphorylase Kinase, domain 1"/>
    <property type="match status" value="2"/>
</dbReference>
<keyword evidence="12" id="KW-0325">Glycoprotein</keyword>
<comment type="catalytic activity">
    <reaction evidence="13">
        <text>L-seryl-[protein] + ATP = O-phospho-L-seryl-[protein] + ADP + H(+)</text>
        <dbReference type="Rhea" id="RHEA:17989"/>
        <dbReference type="Rhea" id="RHEA-COMP:9863"/>
        <dbReference type="Rhea" id="RHEA-COMP:11604"/>
        <dbReference type="ChEBI" id="CHEBI:15378"/>
        <dbReference type="ChEBI" id="CHEBI:29999"/>
        <dbReference type="ChEBI" id="CHEBI:30616"/>
        <dbReference type="ChEBI" id="CHEBI:83421"/>
        <dbReference type="ChEBI" id="CHEBI:456216"/>
    </reaction>
</comment>
<evidence type="ECO:0000313" key="18">
    <source>
        <dbReference type="Proteomes" id="UP000326396"/>
    </source>
</evidence>
<dbReference type="PROSITE" id="PS50011">
    <property type="entry name" value="PROTEIN_KINASE_DOM"/>
    <property type="match status" value="2"/>
</dbReference>
<protein>
    <recommendedName>
        <fullName evidence="16">Protein kinase domain-containing protein</fullName>
    </recommendedName>
</protein>
<feature type="transmembrane region" description="Helical" evidence="15">
    <location>
        <begin position="311"/>
        <end position="334"/>
    </location>
</feature>
<dbReference type="GO" id="GO:0005524">
    <property type="term" value="F:ATP binding"/>
    <property type="evidence" value="ECO:0007669"/>
    <property type="project" value="UniProtKB-KW"/>
</dbReference>
<dbReference type="InterPro" id="IPR000719">
    <property type="entry name" value="Prot_kinase_dom"/>
</dbReference>
<dbReference type="Pfam" id="PF07714">
    <property type="entry name" value="PK_Tyr_Ser-Thr"/>
    <property type="match status" value="3"/>
</dbReference>
<evidence type="ECO:0000259" key="16">
    <source>
        <dbReference type="PROSITE" id="PS50011"/>
    </source>
</evidence>
<dbReference type="Pfam" id="PF13947">
    <property type="entry name" value="GUB_WAK_bind"/>
    <property type="match status" value="1"/>
</dbReference>
<comment type="caution">
    <text evidence="17">The sequence shown here is derived from an EMBL/GenBank/DDBJ whole genome shotgun (WGS) entry which is preliminary data.</text>
</comment>